<dbReference type="GO" id="GO:0008176">
    <property type="term" value="F:tRNA (guanine(46)-N7)-methyltransferase activity"/>
    <property type="evidence" value="ECO:0007669"/>
    <property type="project" value="UniProtKB-EC"/>
</dbReference>
<dbReference type="InterPro" id="IPR003358">
    <property type="entry name" value="tRNA_(Gua-N-7)_MeTrfase_Trmb"/>
</dbReference>
<proteinExistence type="predicted"/>
<keyword evidence="4 8" id="KW-0808">Transferase</keyword>
<dbReference type="PANTHER" id="PTHR23417:SF21">
    <property type="entry name" value="TRNA (GUANINE-N(7)-)-METHYLTRANSFERASE"/>
    <property type="match status" value="1"/>
</dbReference>
<dbReference type="PANTHER" id="PTHR23417">
    <property type="entry name" value="3-DEOXY-D-MANNO-OCTULOSONIC-ACID TRANSFERASE/TRNA GUANINE-N 7 - -METHYLTRANSFERASE"/>
    <property type="match status" value="1"/>
</dbReference>
<sequence>MNHRFALIIMAFICSLRRASAFTAALLEREVPRKVSSVLYLSSEAQVTPWNSPVVSERVANRRRNNNARFRQHVNPLARQYQQPTVLTDSWPQDTFTICKKPLHLDIGCGKGGFLLDMVKKTAEECASSELSMADALPYNYLGLEIRPGVALMAKERIPVHGAVGVLDYVGCNANVDLDRIMDRYHSQSNRLLLDRVSIQFPDPHFKSQHAKRRVVTPALVSTLAKYMPEDSHVFLQSDIQSVLDDMRLRFRESAYFKDTIESVEQYLEENPWGVPTEREVSVLKKEMPVYRAILIRNGVTHVAGNNEISVLDQD</sequence>
<evidence type="ECO:0000256" key="4">
    <source>
        <dbReference type="ARBA" id="ARBA00022679"/>
    </source>
</evidence>
<name>A0A1Z5K5U1_FISSO</name>
<accession>A0A1Z5K5U1</accession>
<dbReference type="Proteomes" id="UP000198406">
    <property type="component" value="Unassembled WGS sequence"/>
</dbReference>
<comment type="catalytic activity">
    <reaction evidence="1">
        <text>guanosine(46) in tRNA + S-adenosyl-L-methionine = N(7)-methylguanosine(46) in tRNA + S-adenosyl-L-homocysteine</text>
        <dbReference type="Rhea" id="RHEA:42708"/>
        <dbReference type="Rhea" id="RHEA-COMP:10188"/>
        <dbReference type="Rhea" id="RHEA-COMP:10189"/>
        <dbReference type="ChEBI" id="CHEBI:57856"/>
        <dbReference type="ChEBI" id="CHEBI:59789"/>
        <dbReference type="ChEBI" id="CHEBI:74269"/>
        <dbReference type="ChEBI" id="CHEBI:74480"/>
        <dbReference type="EC" id="2.1.1.33"/>
    </reaction>
</comment>
<dbReference type="InterPro" id="IPR029063">
    <property type="entry name" value="SAM-dependent_MTases_sf"/>
</dbReference>
<keyword evidence="7" id="KW-0732">Signal</keyword>
<dbReference type="AlphaFoldDB" id="A0A1Z5K5U1"/>
<evidence type="ECO:0000256" key="1">
    <source>
        <dbReference type="ARBA" id="ARBA00000142"/>
    </source>
</evidence>
<protein>
    <recommendedName>
        <fullName evidence="2">tRNA (guanine(46)-N(7))-methyltransferase</fullName>
        <ecNumber evidence="2">2.1.1.33</ecNumber>
    </recommendedName>
</protein>
<evidence type="ECO:0000256" key="7">
    <source>
        <dbReference type="SAM" id="SignalP"/>
    </source>
</evidence>
<dbReference type="Pfam" id="PF02390">
    <property type="entry name" value="Methyltransf_4"/>
    <property type="match status" value="1"/>
</dbReference>
<dbReference type="OrthoDB" id="47276at2759"/>
<dbReference type="SUPFAM" id="SSF53335">
    <property type="entry name" value="S-adenosyl-L-methionine-dependent methyltransferases"/>
    <property type="match status" value="1"/>
</dbReference>
<dbReference type="EC" id="2.1.1.33" evidence="2"/>
<evidence type="ECO:0000256" key="6">
    <source>
        <dbReference type="ARBA" id="ARBA00022694"/>
    </source>
</evidence>
<evidence type="ECO:0000256" key="5">
    <source>
        <dbReference type="ARBA" id="ARBA00022691"/>
    </source>
</evidence>
<keyword evidence="6" id="KW-0819">tRNA processing</keyword>
<dbReference type="EMBL" id="BDSP01000162">
    <property type="protein sequence ID" value="GAX21338.1"/>
    <property type="molecule type" value="Genomic_DNA"/>
</dbReference>
<gene>
    <name evidence="8" type="ORF">FisN_1Lh175</name>
</gene>
<reference evidence="8 9" key="1">
    <citation type="journal article" date="2015" name="Plant Cell">
        <title>Oil accumulation by the oleaginous diatom Fistulifera solaris as revealed by the genome and transcriptome.</title>
        <authorList>
            <person name="Tanaka T."/>
            <person name="Maeda Y."/>
            <person name="Veluchamy A."/>
            <person name="Tanaka M."/>
            <person name="Abida H."/>
            <person name="Marechal E."/>
            <person name="Bowler C."/>
            <person name="Muto M."/>
            <person name="Sunaga Y."/>
            <person name="Tanaka M."/>
            <person name="Yoshino T."/>
            <person name="Taniguchi T."/>
            <person name="Fukuda Y."/>
            <person name="Nemoto M."/>
            <person name="Matsumoto M."/>
            <person name="Wong P.S."/>
            <person name="Aburatani S."/>
            <person name="Fujibuchi W."/>
        </authorList>
    </citation>
    <scope>NUCLEOTIDE SEQUENCE [LARGE SCALE GENOMIC DNA]</scope>
    <source>
        <strain evidence="8 9">JPCC DA0580</strain>
    </source>
</reference>
<dbReference type="Gene3D" id="3.40.50.150">
    <property type="entry name" value="Vaccinia Virus protein VP39"/>
    <property type="match status" value="1"/>
</dbReference>
<keyword evidence="3 8" id="KW-0489">Methyltransferase</keyword>
<organism evidence="8 9">
    <name type="scientific">Fistulifera solaris</name>
    <name type="common">Oleaginous diatom</name>
    <dbReference type="NCBI Taxonomy" id="1519565"/>
    <lineage>
        <taxon>Eukaryota</taxon>
        <taxon>Sar</taxon>
        <taxon>Stramenopiles</taxon>
        <taxon>Ochrophyta</taxon>
        <taxon>Bacillariophyta</taxon>
        <taxon>Bacillariophyceae</taxon>
        <taxon>Bacillariophycidae</taxon>
        <taxon>Naviculales</taxon>
        <taxon>Naviculaceae</taxon>
        <taxon>Fistulifera</taxon>
    </lineage>
</organism>
<evidence type="ECO:0000313" key="9">
    <source>
        <dbReference type="Proteomes" id="UP000198406"/>
    </source>
</evidence>
<feature type="chain" id="PRO_5012148041" description="tRNA (guanine(46)-N(7))-methyltransferase" evidence="7">
    <location>
        <begin position="22"/>
        <end position="315"/>
    </location>
</feature>
<comment type="caution">
    <text evidence="8">The sequence shown here is derived from an EMBL/GenBank/DDBJ whole genome shotgun (WGS) entry which is preliminary data.</text>
</comment>
<keyword evidence="5" id="KW-0949">S-adenosyl-L-methionine</keyword>
<dbReference type="GO" id="GO:0043527">
    <property type="term" value="C:tRNA methyltransferase complex"/>
    <property type="evidence" value="ECO:0007669"/>
    <property type="project" value="TreeGrafter"/>
</dbReference>
<dbReference type="PROSITE" id="PS51625">
    <property type="entry name" value="SAM_MT_TRMB"/>
    <property type="match status" value="1"/>
</dbReference>
<evidence type="ECO:0000256" key="2">
    <source>
        <dbReference type="ARBA" id="ARBA00011977"/>
    </source>
</evidence>
<feature type="signal peptide" evidence="7">
    <location>
        <begin position="1"/>
        <end position="21"/>
    </location>
</feature>
<evidence type="ECO:0000313" key="8">
    <source>
        <dbReference type="EMBL" id="GAX21338.1"/>
    </source>
</evidence>
<dbReference type="InParanoid" id="A0A1Z5K5U1"/>
<evidence type="ECO:0000256" key="3">
    <source>
        <dbReference type="ARBA" id="ARBA00022603"/>
    </source>
</evidence>
<keyword evidence="9" id="KW-1185">Reference proteome</keyword>